<evidence type="ECO:0000313" key="3">
    <source>
        <dbReference type="Proteomes" id="UP001497480"/>
    </source>
</evidence>
<proteinExistence type="predicted"/>
<dbReference type="Pfam" id="PF13456">
    <property type="entry name" value="RVT_3"/>
    <property type="match status" value="1"/>
</dbReference>
<organism evidence="2 3">
    <name type="scientific">Lupinus luteus</name>
    <name type="common">European yellow lupine</name>
    <dbReference type="NCBI Taxonomy" id="3873"/>
    <lineage>
        <taxon>Eukaryota</taxon>
        <taxon>Viridiplantae</taxon>
        <taxon>Streptophyta</taxon>
        <taxon>Embryophyta</taxon>
        <taxon>Tracheophyta</taxon>
        <taxon>Spermatophyta</taxon>
        <taxon>Magnoliopsida</taxon>
        <taxon>eudicotyledons</taxon>
        <taxon>Gunneridae</taxon>
        <taxon>Pentapetalae</taxon>
        <taxon>rosids</taxon>
        <taxon>fabids</taxon>
        <taxon>Fabales</taxon>
        <taxon>Fabaceae</taxon>
        <taxon>Papilionoideae</taxon>
        <taxon>50 kb inversion clade</taxon>
        <taxon>genistoids sensu lato</taxon>
        <taxon>core genistoids</taxon>
        <taxon>Genisteae</taxon>
        <taxon>Lupinus</taxon>
    </lineage>
</organism>
<dbReference type="AlphaFoldDB" id="A0AAV1XQU4"/>
<gene>
    <name evidence="2" type="ORF">LLUT_LOCUS24532</name>
</gene>
<evidence type="ECO:0000259" key="1">
    <source>
        <dbReference type="Pfam" id="PF13456"/>
    </source>
</evidence>
<keyword evidence="3" id="KW-1185">Reference proteome</keyword>
<dbReference type="InterPro" id="IPR044730">
    <property type="entry name" value="RNase_H-like_dom_plant"/>
</dbReference>
<dbReference type="CDD" id="cd06222">
    <property type="entry name" value="RNase_H_like"/>
    <property type="match status" value="1"/>
</dbReference>
<dbReference type="SUPFAM" id="SSF53098">
    <property type="entry name" value="Ribonuclease H-like"/>
    <property type="match status" value="1"/>
</dbReference>
<evidence type="ECO:0000313" key="2">
    <source>
        <dbReference type="EMBL" id="CAL0323472.1"/>
    </source>
</evidence>
<protein>
    <recommendedName>
        <fullName evidence="1">RNase H type-1 domain-containing protein</fullName>
    </recommendedName>
</protein>
<dbReference type="Proteomes" id="UP001497480">
    <property type="component" value="Unassembled WGS sequence"/>
</dbReference>
<dbReference type="Gene3D" id="3.30.420.10">
    <property type="entry name" value="Ribonuclease H-like superfamily/Ribonuclease H"/>
    <property type="match status" value="1"/>
</dbReference>
<name>A0AAV1XQU4_LUPLU</name>
<comment type="caution">
    <text evidence="2">The sequence shown here is derived from an EMBL/GenBank/DDBJ whole genome shotgun (WGS) entry which is preliminary data.</text>
</comment>
<reference evidence="2 3" key="1">
    <citation type="submission" date="2024-03" db="EMBL/GenBank/DDBJ databases">
        <authorList>
            <person name="Martinez-Hernandez J."/>
        </authorList>
    </citation>
    <scope>NUCLEOTIDE SEQUENCE [LARGE SCALE GENOMIC DNA]</scope>
</reference>
<dbReference type="InterPro" id="IPR036397">
    <property type="entry name" value="RNaseH_sf"/>
</dbReference>
<dbReference type="InterPro" id="IPR012337">
    <property type="entry name" value="RNaseH-like_sf"/>
</dbReference>
<sequence>MVACGGAVRDHLEAFIFAFTKQLGHCSAIQAELWGILIGMRLFAQRGFRQICIEIDSKSSVQLITVGCVSLHPCAILVTHIHSLFPTFQQVYYGHDLAKYGLLMDQTFRVFDVVPSFCLINLLLENVSTVYGIGL</sequence>
<dbReference type="GO" id="GO:0004523">
    <property type="term" value="F:RNA-DNA hybrid ribonuclease activity"/>
    <property type="evidence" value="ECO:0007669"/>
    <property type="project" value="InterPro"/>
</dbReference>
<feature type="domain" description="RNase H type-1" evidence="1">
    <location>
        <begin position="4"/>
        <end position="94"/>
    </location>
</feature>
<dbReference type="PANTHER" id="PTHR47723">
    <property type="entry name" value="OS05G0353850 PROTEIN"/>
    <property type="match status" value="1"/>
</dbReference>
<dbReference type="PANTHER" id="PTHR47723:SF19">
    <property type="entry name" value="POLYNUCLEOTIDYL TRANSFERASE, RIBONUCLEASE H-LIKE SUPERFAMILY PROTEIN"/>
    <property type="match status" value="1"/>
</dbReference>
<dbReference type="EMBL" id="CAXHTB010000017">
    <property type="protein sequence ID" value="CAL0323472.1"/>
    <property type="molecule type" value="Genomic_DNA"/>
</dbReference>
<dbReference type="GO" id="GO:0003676">
    <property type="term" value="F:nucleic acid binding"/>
    <property type="evidence" value="ECO:0007669"/>
    <property type="project" value="InterPro"/>
</dbReference>
<accession>A0AAV1XQU4</accession>
<dbReference type="InterPro" id="IPR053151">
    <property type="entry name" value="RNase_H-like"/>
</dbReference>
<dbReference type="InterPro" id="IPR002156">
    <property type="entry name" value="RNaseH_domain"/>
</dbReference>